<dbReference type="Proteomes" id="UP000623467">
    <property type="component" value="Unassembled WGS sequence"/>
</dbReference>
<dbReference type="PANTHER" id="PTHR31681:SF3">
    <property type="entry name" value="OS04G0690100 PROTEIN"/>
    <property type="match status" value="1"/>
</dbReference>
<evidence type="ECO:0000259" key="1">
    <source>
        <dbReference type="Pfam" id="PF00644"/>
    </source>
</evidence>
<evidence type="ECO:0000313" key="3">
    <source>
        <dbReference type="Proteomes" id="UP000623467"/>
    </source>
</evidence>
<organism evidence="2 3">
    <name type="scientific">Mycena sanguinolenta</name>
    <dbReference type="NCBI Taxonomy" id="230812"/>
    <lineage>
        <taxon>Eukaryota</taxon>
        <taxon>Fungi</taxon>
        <taxon>Dikarya</taxon>
        <taxon>Basidiomycota</taxon>
        <taxon>Agaricomycotina</taxon>
        <taxon>Agaricomycetes</taxon>
        <taxon>Agaricomycetidae</taxon>
        <taxon>Agaricales</taxon>
        <taxon>Marasmiineae</taxon>
        <taxon>Mycenaceae</taxon>
        <taxon>Mycena</taxon>
    </lineage>
</organism>
<dbReference type="AlphaFoldDB" id="A0A8H7D0F0"/>
<dbReference type="OrthoDB" id="9514740at2759"/>
<keyword evidence="3" id="KW-1185">Reference proteome</keyword>
<reference evidence="2" key="1">
    <citation type="submission" date="2020-05" db="EMBL/GenBank/DDBJ databases">
        <title>Mycena genomes resolve the evolution of fungal bioluminescence.</title>
        <authorList>
            <person name="Tsai I.J."/>
        </authorList>
    </citation>
    <scope>NUCLEOTIDE SEQUENCE</scope>
    <source>
        <strain evidence="2">160909Yilan</strain>
    </source>
</reference>
<dbReference type="PANTHER" id="PTHR31681">
    <property type="entry name" value="C2H2-LIKE ZINC FINGER PROTEIN"/>
    <property type="match status" value="1"/>
</dbReference>
<sequence length="327" mass="36669">MRCSAQVFRRKTDTSILQQVLLQECHGTELASQTKRERCELRTSLSMVEIQLKIHRNFSRTRWPETCVHQCQWNFGELPLTFPQDVGFPTNSRFALIKLWTDLKRRYVSCANTRRNYHSLIFAVLHVHMTPKRTGPMILEVPAGHVTFKSVADQFKASWRHTGKSCPPVRRVYKIVATPATQASYKAYQRTVENAGHFVASGRSPGNENRRWHGTQRECNLGDMGNAQFCASTKCSLCCIIQSSFDISRSGSNTGWGMFGKGIYTSSTSSKSDDYSYNVCSSAFKAILLNKVIVGRGCKLTHDSPLLTAPPAGYNSVLGEKGGRSQL</sequence>
<comment type="caution">
    <text evidence="2">The sequence shown here is derived from an EMBL/GenBank/DDBJ whole genome shotgun (WGS) entry which is preliminary data.</text>
</comment>
<accession>A0A8H7D0F0</accession>
<dbReference type="InterPro" id="IPR012317">
    <property type="entry name" value="Poly(ADP-ribose)pol_cat_dom"/>
</dbReference>
<dbReference type="SUPFAM" id="SSF56399">
    <property type="entry name" value="ADP-ribosylation"/>
    <property type="match status" value="1"/>
</dbReference>
<dbReference type="EMBL" id="JACAZH010000010">
    <property type="protein sequence ID" value="KAF7357339.1"/>
    <property type="molecule type" value="Genomic_DNA"/>
</dbReference>
<dbReference type="Pfam" id="PF00644">
    <property type="entry name" value="PARP"/>
    <property type="match status" value="1"/>
</dbReference>
<proteinExistence type="predicted"/>
<name>A0A8H7D0F0_9AGAR</name>
<protein>
    <recommendedName>
        <fullName evidence="1">PARP catalytic domain-containing protein</fullName>
    </recommendedName>
</protein>
<dbReference type="GO" id="GO:0003950">
    <property type="term" value="F:NAD+ poly-ADP-ribosyltransferase activity"/>
    <property type="evidence" value="ECO:0007669"/>
    <property type="project" value="InterPro"/>
</dbReference>
<dbReference type="Gene3D" id="3.90.228.10">
    <property type="match status" value="1"/>
</dbReference>
<feature type="domain" description="PARP catalytic" evidence="1">
    <location>
        <begin position="229"/>
        <end position="321"/>
    </location>
</feature>
<evidence type="ECO:0000313" key="2">
    <source>
        <dbReference type="EMBL" id="KAF7357339.1"/>
    </source>
</evidence>
<gene>
    <name evidence="2" type="ORF">MSAN_01329700</name>
</gene>